<evidence type="ECO:0000313" key="2">
    <source>
        <dbReference type="EMBL" id="OGG71263.1"/>
    </source>
</evidence>
<feature type="transmembrane region" description="Helical" evidence="1">
    <location>
        <begin position="136"/>
        <end position="159"/>
    </location>
</feature>
<organism evidence="2 3">
    <name type="scientific">Candidatus Kaiserbacteria bacterium RIFCSPHIGHO2_12_FULL_53_13</name>
    <dbReference type="NCBI Taxonomy" id="1798502"/>
    <lineage>
        <taxon>Bacteria</taxon>
        <taxon>Candidatus Kaiseribacteriota</taxon>
    </lineage>
</organism>
<dbReference type="Gene3D" id="1.10.1760.20">
    <property type="match status" value="1"/>
</dbReference>
<name>A0A1F6EC58_9BACT</name>
<gene>
    <name evidence="2" type="ORF">A3F27_00150</name>
</gene>
<accession>A0A1F6EC58</accession>
<feature type="transmembrane region" description="Helical" evidence="1">
    <location>
        <begin position="6"/>
        <end position="25"/>
    </location>
</feature>
<dbReference type="AlphaFoldDB" id="A0A1F6EC58"/>
<keyword evidence="1" id="KW-1133">Transmembrane helix</keyword>
<feature type="transmembrane region" description="Helical" evidence="1">
    <location>
        <begin position="71"/>
        <end position="91"/>
    </location>
</feature>
<proteinExistence type="predicted"/>
<evidence type="ECO:0008006" key="4">
    <source>
        <dbReference type="Google" id="ProtNLM"/>
    </source>
</evidence>
<keyword evidence="1" id="KW-0472">Membrane</keyword>
<reference evidence="2 3" key="1">
    <citation type="journal article" date="2016" name="Nat. Commun.">
        <title>Thousands of microbial genomes shed light on interconnected biogeochemical processes in an aquifer system.</title>
        <authorList>
            <person name="Anantharaman K."/>
            <person name="Brown C.T."/>
            <person name="Hug L.A."/>
            <person name="Sharon I."/>
            <person name="Castelle C.J."/>
            <person name="Probst A.J."/>
            <person name="Thomas B.C."/>
            <person name="Singh A."/>
            <person name="Wilkins M.J."/>
            <person name="Karaoz U."/>
            <person name="Brodie E.L."/>
            <person name="Williams K.H."/>
            <person name="Hubbard S.S."/>
            <person name="Banfield J.F."/>
        </authorList>
    </citation>
    <scope>NUCLEOTIDE SEQUENCE [LARGE SCALE GENOMIC DNA]</scope>
</reference>
<dbReference type="EMBL" id="MFLP01000006">
    <property type="protein sequence ID" value="OGG71263.1"/>
    <property type="molecule type" value="Genomic_DNA"/>
</dbReference>
<protein>
    <recommendedName>
        <fullName evidence="4">Rod shape-determining protein MreD</fullName>
    </recommendedName>
</protein>
<comment type="caution">
    <text evidence="2">The sequence shown here is derived from an EMBL/GenBank/DDBJ whole genome shotgun (WGS) entry which is preliminary data.</text>
</comment>
<keyword evidence="1" id="KW-0812">Transmembrane</keyword>
<dbReference type="Proteomes" id="UP000176689">
    <property type="component" value="Unassembled WGS sequence"/>
</dbReference>
<evidence type="ECO:0000256" key="1">
    <source>
        <dbReference type="SAM" id="Phobius"/>
    </source>
</evidence>
<evidence type="ECO:0000313" key="3">
    <source>
        <dbReference type="Proteomes" id="UP000176689"/>
    </source>
</evidence>
<feature type="transmembrane region" description="Helical" evidence="1">
    <location>
        <begin position="46"/>
        <end position="65"/>
    </location>
</feature>
<feature type="transmembrane region" description="Helical" evidence="1">
    <location>
        <begin position="103"/>
        <end position="124"/>
    </location>
</feature>
<sequence length="184" mass="20301">MKLQFTTGWLKFAIGWVGVFLFRLIPFRPPNFEPMLATVMPFSKRYGLLGSFLFGFLGIVLFDAVTSGWGVWTAVTAVAYGLLGVGAHAYFKNREASRGNFLRFGIVGTVLYDAATGLTIGPIFQGQPFMVALMGQIPFTLMHLLGTIVFAITVSPALYRWVIQNETLEIPVLWTKVRAATGVK</sequence>